<dbReference type="STRING" id="1890683.A0A427YE92"/>
<dbReference type="EC" id="5.4.99.-" evidence="7"/>
<dbReference type="OrthoDB" id="21502at2759"/>
<name>A0A427YE92_9TREE</name>
<dbReference type="PANTHER" id="PTHR11764">
    <property type="entry name" value="TERPENE CYCLASE/MUTASE FAMILY MEMBER"/>
    <property type="match status" value="1"/>
</dbReference>
<dbReference type="InterPro" id="IPR018333">
    <property type="entry name" value="Squalene_cyclase"/>
</dbReference>
<evidence type="ECO:0000256" key="1">
    <source>
        <dbReference type="ARBA" id="ARBA00009755"/>
    </source>
</evidence>
<dbReference type="AlphaFoldDB" id="A0A427YE92"/>
<keyword evidence="3" id="KW-0677">Repeat</keyword>
<evidence type="ECO:0000313" key="10">
    <source>
        <dbReference type="EMBL" id="RSH89382.1"/>
    </source>
</evidence>
<keyword evidence="5" id="KW-0443">Lipid metabolism</keyword>
<evidence type="ECO:0000259" key="8">
    <source>
        <dbReference type="Pfam" id="PF13243"/>
    </source>
</evidence>
<dbReference type="Proteomes" id="UP000279259">
    <property type="component" value="Unassembled WGS sequence"/>
</dbReference>
<gene>
    <name evidence="10" type="primary">ERG7</name>
    <name evidence="10" type="ORF">EHS25_002494</name>
</gene>
<dbReference type="Pfam" id="PF13249">
    <property type="entry name" value="SQHop_cyclase_N"/>
    <property type="match status" value="1"/>
</dbReference>
<dbReference type="PANTHER" id="PTHR11764:SF20">
    <property type="entry name" value="LANOSTEROL SYNTHASE"/>
    <property type="match status" value="1"/>
</dbReference>
<dbReference type="InterPro" id="IPR008930">
    <property type="entry name" value="Terpenoid_cyclase/PrenylTrfase"/>
</dbReference>
<evidence type="ECO:0000256" key="3">
    <source>
        <dbReference type="ARBA" id="ARBA00022737"/>
    </source>
</evidence>
<dbReference type="GO" id="GO:0005811">
    <property type="term" value="C:lipid droplet"/>
    <property type="evidence" value="ECO:0007669"/>
    <property type="project" value="InterPro"/>
</dbReference>
<keyword evidence="2" id="KW-0444">Lipid biosynthesis</keyword>
<sequence length="701" mass="79908">MTASYQPERTDLAGWRIKVGEDNHGQHKWLYLPEGPVRDAWPQTMEDKYWLGLEVGAPDLPEPTTPLEAARNGFEFYKHLQSEDGHFSAEYGGPLFLIPGLVIALHVCGETLRPEQAVEMRRYLLAKRRKEGGWGLHTAAPPTVYGTVMNYVSLRLLGMGPDEGPMTEIRALIHKMGGATRIPSWGKAWLSILGAYDWDGMNPVPTELWMMPDWVPFAPNKWWIHVRTVALPMAFMYSTRFVGPYTPLIFALRQELYTQPYHSIRWSNQRNNVSPLDIYCPHSRVLDFLHSILGVYERLPWIPFVSSAVPIRKWANDRAYQLITYEDENTGYQTLGPVSKAFHIVCRYAREGPDSEAFKMHLLKVQNFLWMSKDGLMMTGTDGSQLWDLAFMAQAAVETGLAENRENEKSMLGMLDWLDKAQIRKNPKWHAESYRHRTKGAWPFSTPEQGYVVSDCASEGLKAAIQLQSLPYTPKPINLQRMRDCIDTILSLQNPSGGYASYELQRGSEKMELLNAAEVFGNIMVDYLYPECTTSALSGLKYFSKVDPTYRAAEIERAVDKAIRWIHSVQRPDGSWYGAWGICFTYATMFALESLSIAGETYSNSSRVRRACEFLVSKQMDDGGWGETYLSCVNMEYSQHDQSQVVMTSWAILALLQKKDGRWEQEDTEGIFNKNCAIDYPSFKFIFCIWALGKADKYLGS</sequence>
<evidence type="ECO:0000259" key="9">
    <source>
        <dbReference type="Pfam" id="PF13249"/>
    </source>
</evidence>
<comment type="similarity">
    <text evidence="1 7">Belongs to the terpene cyclase/mutase family.</text>
</comment>
<dbReference type="NCBIfam" id="TIGR01787">
    <property type="entry name" value="squalene_cyclas"/>
    <property type="match status" value="1"/>
</dbReference>
<dbReference type="PROSITE" id="PS01074">
    <property type="entry name" value="TERPENE_SYNTHASES"/>
    <property type="match status" value="1"/>
</dbReference>
<evidence type="ECO:0000256" key="7">
    <source>
        <dbReference type="RuleBase" id="RU362003"/>
    </source>
</evidence>
<dbReference type="GO" id="GO:0000250">
    <property type="term" value="F:lanosterol synthase activity"/>
    <property type="evidence" value="ECO:0007669"/>
    <property type="project" value="TreeGrafter"/>
</dbReference>
<feature type="domain" description="Squalene cyclase C-terminal" evidence="8">
    <location>
        <begin position="384"/>
        <end position="656"/>
    </location>
</feature>
<evidence type="ECO:0000313" key="11">
    <source>
        <dbReference type="Proteomes" id="UP000279259"/>
    </source>
</evidence>
<evidence type="ECO:0000256" key="6">
    <source>
        <dbReference type="ARBA" id="ARBA00023235"/>
    </source>
</evidence>
<dbReference type="InterPro" id="IPR032697">
    <property type="entry name" value="SQ_cyclase_N"/>
</dbReference>
<dbReference type="EMBL" id="RSCD01000014">
    <property type="protein sequence ID" value="RSH89382.1"/>
    <property type="molecule type" value="Genomic_DNA"/>
</dbReference>
<accession>A0A427YE92</accession>
<protein>
    <recommendedName>
        <fullName evidence="7">Terpene cyclase/mutase family member</fullName>
        <ecNumber evidence="7">5.4.99.-</ecNumber>
    </recommendedName>
</protein>
<dbReference type="InterPro" id="IPR032696">
    <property type="entry name" value="SQ_cyclase_C"/>
</dbReference>
<dbReference type="FunFam" id="1.50.10.20:FF:000003">
    <property type="entry name" value="Terpene cyclase/mutase family member"/>
    <property type="match status" value="1"/>
</dbReference>
<dbReference type="CDD" id="cd02892">
    <property type="entry name" value="SQCY_1"/>
    <property type="match status" value="1"/>
</dbReference>
<keyword evidence="11" id="KW-1185">Reference proteome</keyword>
<dbReference type="Pfam" id="PF13243">
    <property type="entry name" value="SQHop_cyclase_C"/>
    <property type="match status" value="1"/>
</dbReference>
<comment type="caution">
    <text evidence="10">The sequence shown here is derived from an EMBL/GenBank/DDBJ whole genome shotgun (WGS) entry which is preliminary data.</text>
</comment>
<reference evidence="10 11" key="1">
    <citation type="submission" date="2018-11" db="EMBL/GenBank/DDBJ databases">
        <title>Genome sequence of Saitozyma podzolica DSM 27192.</title>
        <authorList>
            <person name="Aliyu H."/>
            <person name="Gorte O."/>
            <person name="Ochsenreither K."/>
        </authorList>
    </citation>
    <scope>NUCLEOTIDE SEQUENCE [LARGE SCALE GENOMIC DNA]</scope>
    <source>
        <strain evidence="10 11">DSM 27192</strain>
    </source>
</reference>
<keyword evidence="4" id="KW-0752">Steroid biosynthesis</keyword>
<dbReference type="GO" id="GO:0016104">
    <property type="term" value="P:triterpenoid biosynthetic process"/>
    <property type="evidence" value="ECO:0007669"/>
    <property type="project" value="InterPro"/>
</dbReference>
<proteinExistence type="inferred from homology"/>
<dbReference type="SUPFAM" id="SSF48239">
    <property type="entry name" value="Terpenoid cyclases/Protein prenyltransferases"/>
    <property type="match status" value="2"/>
</dbReference>
<dbReference type="Gene3D" id="1.50.10.20">
    <property type="match status" value="2"/>
</dbReference>
<organism evidence="10 11">
    <name type="scientific">Saitozyma podzolica</name>
    <dbReference type="NCBI Taxonomy" id="1890683"/>
    <lineage>
        <taxon>Eukaryota</taxon>
        <taxon>Fungi</taxon>
        <taxon>Dikarya</taxon>
        <taxon>Basidiomycota</taxon>
        <taxon>Agaricomycotina</taxon>
        <taxon>Tremellomycetes</taxon>
        <taxon>Tremellales</taxon>
        <taxon>Trimorphomycetaceae</taxon>
        <taxon>Saitozyma</taxon>
    </lineage>
</organism>
<feature type="domain" description="Squalene cyclase N-terminal" evidence="9">
    <location>
        <begin position="79"/>
        <end position="337"/>
    </location>
</feature>
<evidence type="ECO:0000256" key="2">
    <source>
        <dbReference type="ARBA" id="ARBA00022516"/>
    </source>
</evidence>
<dbReference type="SFLD" id="SFLDG01016">
    <property type="entry name" value="Prenyltransferase_Like_2"/>
    <property type="match status" value="1"/>
</dbReference>
<dbReference type="InterPro" id="IPR002365">
    <property type="entry name" value="Terpene_synthase_CS"/>
</dbReference>
<keyword evidence="6 7" id="KW-0413">Isomerase</keyword>
<dbReference type="Gene3D" id="6.20.120.20">
    <property type="match status" value="1"/>
</dbReference>
<dbReference type="GO" id="GO:0006696">
    <property type="term" value="P:ergosterol biosynthetic process"/>
    <property type="evidence" value="ECO:0007669"/>
    <property type="project" value="TreeGrafter"/>
</dbReference>
<evidence type="ECO:0000256" key="5">
    <source>
        <dbReference type="ARBA" id="ARBA00023098"/>
    </source>
</evidence>
<evidence type="ECO:0000256" key="4">
    <source>
        <dbReference type="ARBA" id="ARBA00022955"/>
    </source>
</evidence>